<dbReference type="RefSeq" id="WP_237819310.1">
    <property type="nucleotide sequence ID" value="NZ_JAKLTQ010000003.1"/>
</dbReference>
<dbReference type="EMBL" id="JAKLTQ010000003">
    <property type="protein sequence ID" value="MCG2621776.1"/>
    <property type="molecule type" value="Genomic_DNA"/>
</dbReference>
<evidence type="ECO:0000313" key="2">
    <source>
        <dbReference type="Proteomes" id="UP001165368"/>
    </source>
</evidence>
<proteinExistence type="predicted"/>
<organism evidence="1 2">
    <name type="scientific">Arthrobacter hankyongi</name>
    <dbReference type="NCBI Taxonomy" id="2904801"/>
    <lineage>
        <taxon>Bacteria</taxon>
        <taxon>Bacillati</taxon>
        <taxon>Actinomycetota</taxon>
        <taxon>Actinomycetes</taxon>
        <taxon>Micrococcales</taxon>
        <taxon>Micrococcaceae</taxon>
        <taxon>Arthrobacter</taxon>
    </lineage>
</organism>
<accession>A0ABS9L533</accession>
<keyword evidence="2" id="KW-1185">Reference proteome</keyword>
<dbReference type="Proteomes" id="UP001165368">
    <property type="component" value="Unassembled WGS sequence"/>
</dbReference>
<protein>
    <submittedName>
        <fullName evidence="1">Uncharacterized protein</fullName>
    </submittedName>
</protein>
<name>A0ABS9L533_9MICC</name>
<evidence type="ECO:0000313" key="1">
    <source>
        <dbReference type="EMBL" id="MCG2621776.1"/>
    </source>
</evidence>
<sequence length="77" mass="8585">MTYRRTYDPNDREQVAAVLRKEIRAARLKMTLDKKQGRETSPQVKLLAGLTLPPLVRQVPRARNAQADEGGPAAATE</sequence>
<reference evidence="1" key="1">
    <citation type="submission" date="2022-01" db="EMBL/GenBank/DDBJ databases">
        <authorList>
            <person name="Jo J.-H."/>
            <person name="Im W.-T."/>
        </authorList>
    </citation>
    <scope>NUCLEOTIDE SEQUENCE</scope>
    <source>
        <strain evidence="1">I2-34</strain>
    </source>
</reference>
<gene>
    <name evidence="1" type="ORF">LVY72_07570</name>
</gene>
<comment type="caution">
    <text evidence="1">The sequence shown here is derived from an EMBL/GenBank/DDBJ whole genome shotgun (WGS) entry which is preliminary data.</text>
</comment>